<keyword evidence="4" id="KW-0249">Electron transport</keyword>
<dbReference type="PANTHER" id="PTHR32145">
    <property type="entry name" value="DIFLAVIN FLAVOPROTEIN A 2-RELATED"/>
    <property type="match status" value="1"/>
</dbReference>
<evidence type="ECO:0000313" key="7">
    <source>
        <dbReference type="EMBL" id="ACE02995.1"/>
    </source>
</evidence>
<dbReference type="Gene3D" id="3.60.15.10">
    <property type="entry name" value="Ribonuclease Z/Hydroxyacylglutathione hydrolase-like"/>
    <property type="match status" value="1"/>
</dbReference>
<feature type="domain" description="Flavodoxin-like" evidence="6">
    <location>
        <begin position="273"/>
        <end position="412"/>
    </location>
</feature>
<dbReference type="InterPro" id="IPR036866">
    <property type="entry name" value="RibonucZ/Hydroxyglut_hydro"/>
</dbReference>
<dbReference type="Pfam" id="PF19583">
    <property type="entry name" value="ODP"/>
    <property type="match status" value="1"/>
</dbReference>
<comment type="similarity">
    <text evidence="2">In the N-terminal section; belongs to the zinc metallo-hydrolase group 3 family.</text>
</comment>
<gene>
    <name evidence="7" type="ordered locus">Cphamn1_0006</name>
</gene>
<dbReference type="SUPFAM" id="SSF52218">
    <property type="entry name" value="Flavoproteins"/>
    <property type="match status" value="1"/>
</dbReference>
<comment type="cofactor">
    <cofactor evidence="1">
        <name>Fe cation</name>
        <dbReference type="ChEBI" id="CHEBI:24875"/>
    </cofactor>
</comment>
<dbReference type="EMBL" id="CP001101">
    <property type="protein sequence ID" value="ACE02995.1"/>
    <property type="molecule type" value="Genomic_DNA"/>
</dbReference>
<dbReference type="Gene3D" id="3.40.50.360">
    <property type="match status" value="1"/>
</dbReference>
<evidence type="ECO:0000256" key="1">
    <source>
        <dbReference type="ARBA" id="ARBA00001962"/>
    </source>
</evidence>
<dbReference type="InterPro" id="IPR029039">
    <property type="entry name" value="Flavoprotein-like_sf"/>
</dbReference>
<dbReference type="AlphaFoldDB" id="B3EJI4"/>
<accession>B3EJI4</accession>
<keyword evidence="3" id="KW-0813">Transport</keyword>
<organism evidence="7">
    <name type="scientific">Chlorobium phaeobacteroides (strain BS1)</name>
    <dbReference type="NCBI Taxonomy" id="331678"/>
    <lineage>
        <taxon>Bacteria</taxon>
        <taxon>Pseudomonadati</taxon>
        <taxon>Chlorobiota</taxon>
        <taxon>Chlorobiia</taxon>
        <taxon>Chlorobiales</taxon>
        <taxon>Chlorobiaceae</taxon>
        <taxon>Chlorobium/Pelodictyon group</taxon>
        <taxon>Chlorobium</taxon>
    </lineage>
</organism>
<evidence type="ECO:0000256" key="4">
    <source>
        <dbReference type="ARBA" id="ARBA00022982"/>
    </source>
</evidence>
<evidence type="ECO:0000256" key="5">
    <source>
        <dbReference type="ARBA" id="ARBA00023004"/>
    </source>
</evidence>
<dbReference type="STRING" id="331678.Cphamn1_0006"/>
<dbReference type="InterPro" id="IPR051285">
    <property type="entry name" value="NADH_oxidoreductase_modular"/>
</dbReference>
<reference evidence="7" key="1">
    <citation type="submission" date="2008-06" db="EMBL/GenBank/DDBJ databases">
        <title>Complete sequence of Chlorobium phaeobacteroides BS1.</title>
        <authorList>
            <consortium name="US DOE Joint Genome Institute"/>
            <person name="Lucas S."/>
            <person name="Copeland A."/>
            <person name="Lapidus A."/>
            <person name="Glavina del Rio T."/>
            <person name="Dalin E."/>
            <person name="Tice H."/>
            <person name="Bruce D."/>
            <person name="Goodwin L."/>
            <person name="Pitluck S."/>
            <person name="Schmutz J."/>
            <person name="Larimer F."/>
            <person name="Land M."/>
            <person name="Hauser L."/>
            <person name="Kyrpides N."/>
            <person name="Ovchinnikova G."/>
            <person name="Li T."/>
            <person name="Liu Z."/>
            <person name="Zhao F."/>
            <person name="Overmann J."/>
            <person name="Bryant D.A."/>
            <person name="Richardson P."/>
        </authorList>
    </citation>
    <scope>NUCLEOTIDE SEQUENCE [LARGE SCALE GENOMIC DNA]</scope>
    <source>
        <strain evidence="7">BS1</strain>
    </source>
</reference>
<dbReference type="KEGG" id="cpb:Cphamn1_0006"/>
<evidence type="ECO:0000259" key="6">
    <source>
        <dbReference type="PROSITE" id="PS50902"/>
    </source>
</evidence>
<dbReference type="Pfam" id="PF00258">
    <property type="entry name" value="Flavodoxin_1"/>
    <property type="match status" value="1"/>
</dbReference>
<dbReference type="GO" id="GO:0016491">
    <property type="term" value="F:oxidoreductase activity"/>
    <property type="evidence" value="ECO:0007669"/>
    <property type="project" value="InterPro"/>
</dbReference>
<evidence type="ECO:0000256" key="3">
    <source>
        <dbReference type="ARBA" id="ARBA00022448"/>
    </source>
</evidence>
<dbReference type="GO" id="GO:0010181">
    <property type="term" value="F:FMN binding"/>
    <property type="evidence" value="ECO:0007669"/>
    <property type="project" value="InterPro"/>
</dbReference>
<sequence length="425" mass="48260">MRHSGYFYKVLINIEPCIMIDDKILPVTDDVTWIGVLDPGLVTFDIVMETKYGTTYNSYFINAEKKAVVETTKERFWPTYLDKIKQVTDPSEIEYIIVDHTEPDHSGNIKNLLSVAPDATVVGSANAIKFLNDLVGVEFKSLIVKDGDTLDLGNKTLRFINALNLHWPDAIYTWLEEDKVLFTCDSFGCHYCNEAMYDDLCGDFDDAFTYYFDAILKPFSKYMLQAIDRIKDLDIQVICPGHGPILRSDWKKYVDLSKKYSQSAIALPNEKNILVAYVSAYENTTLIAEKIAEGLRPACDFTVDVCDIENMHFSKIEEKIAHSSAIIVGSPTINQNIVSQIYQFFAAINPIRDKGKLAAAFGSYGWSGESIKIIESNFTNLKLKVFDQNLRIKFKPDEKEFEECKAFGKAFAERLIEKNNIVCDM</sequence>
<dbReference type="PROSITE" id="PS50902">
    <property type="entry name" value="FLAVODOXIN_LIKE"/>
    <property type="match status" value="1"/>
</dbReference>
<evidence type="ECO:0000256" key="2">
    <source>
        <dbReference type="ARBA" id="ARBA00007121"/>
    </source>
</evidence>
<proteinExistence type="inferred from homology"/>
<dbReference type="SUPFAM" id="SSF56281">
    <property type="entry name" value="Metallo-hydrolase/oxidoreductase"/>
    <property type="match status" value="1"/>
</dbReference>
<name>B3EJI4_CHLPB</name>
<dbReference type="SMART" id="SM00849">
    <property type="entry name" value="Lactamase_B"/>
    <property type="match status" value="1"/>
</dbReference>
<dbReference type="HOGENOM" id="CLU_017490_2_1_10"/>
<keyword evidence="5" id="KW-0408">Iron</keyword>
<dbReference type="InterPro" id="IPR008254">
    <property type="entry name" value="Flavodoxin/NO_synth"/>
</dbReference>
<dbReference type="InterPro" id="IPR045761">
    <property type="entry name" value="ODP_dom"/>
</dbReference>
<dbReference type="PANTHER" id="PTHR32145:SF11">
    <property type="entry name" value="DIFLAVIN FLAVOPROTEIN A 2-RELATED"/>
    <property type="match status" value="1"/>
</dbReference>
<dbReference type="GO" id="GO:0046872">
    <property type="term" value="F:metal ion binding"/>
    <property type="evidence" value="ECO:0007669"/>
    <property type="project" value="InterPro"/>
</dbReference>
<dbReference type="InterPro" id="IPR001279">
    <property type="entry name" value="Metallo-B-lactamas"/>
</dbReference>
<dbReference type="GO" id="GO:0009055">
    <property type="term" value="F:electron transfer activity"/>
    <property type="evidence" value="ECO:0007669"/>
    <property type="project" value="InterPro"/>
</dbReference>
<dbReference type="InterPro" id="IPR016440">
    <property type="entry name" value="Rubredoxin-O_OxRdtase"/>
</dbReference>
<dbReference type="PIRSF" id="PIRSF005243">
    <property type="entry name" value="ROO"/>
    <property type="match status" value="1"/>
</dbReference>
<dbReference type="eggNOG" id="COG0426">
    <property type="taxonomic scope" value="Bacteria"/>
</dbReference>
<dbReference type="CDD" id="cd07709">
    <property type="entry name" value="flavodiiron_proteins_MBL-fold"/>
    <property type="match status" value="1"/>
</dbReference>
<protein>
    <submittedName>
        <fullName evidence="7">Beta-lactamase domain protein</fullName>
    </submittedName>
</protein>